<dbReference type="Proteomes" id="UP000283269">
    <property type="component" value="Unassembled WGS sequence"/>
</dbReference>
<feature type="compositionally biased region" description="Polar residues" evidence="1">
    <location>
        <begin position="9"/>
        <end position="21"/>
    </location>
</feature>
<sequence>MSFIDTPAALSSSTSANSCLQGKQPAVPRYTQTLSTFKALDLFADDETAQKICLYFEDPDTILAIDDLAKVSRAHQQEEQEIRLARLRFCLPPPLPRDLLSLRLYLNDLQKQQLVNEARPMLHTFAPNAPSSSAFTATNTHPDIPSETAATTQTTSNTLTPIMEELTRIFSTMPESRTPQANHTETNELIEKMGFTPSET</sequence>
<comment type="caution">
    <text evidence="2">The sequence shown here is derived from an EMBL/GenBank/DDBJ whole genome shotgun (WGS) entry which is preliminary data.</text>
</comment>
<feature type="region of interest" description="Disordered" evidence="1">
    <location>
        <begin position="133"/>
        <end position="155"/>
    </location>
</feature>
<dbReference type="InParanoid" id="A0A409XW41"/>
<proteinExistence type="predicted"/>
<dbReference type="EMBL" id="NHYD01000182">
    <property type="protein sequence ID" value="PPQ94961.1"/>
    <property type="molecule type" value="Genomic_DNA"/>
</dbReference>
<dbReference type="AlphaFoldDB" id="A0A409XW41"/>
<evidence type="ECO:0000256" key="1">
    <source>
        <dbReference type="SAM" id="MobiDB-lite"/>
    </source>
</evidence>
<keyword evidence="3" id="KW-1185">Reference proteome</keyword>
<feature type="region of interest" description="Disordered" evidence="1">
    <location>
        <begin position="1"/>
        <end position="22"/>
    </location>
</feature>
<accession>A0A409XW41</accession>
<protein>
    <submittedName>
        <fullName evidence="2">Uncharacterized protein</fullName>
    </submittedName>
</protein>
<name>A0A409XW41_PSICY</name>
<evidence type="ECO:0000313" key="2">
    <source>
        <dbReference type="EMBL" id="PPQ94961.1"/>
    </source>
</evidence>
<gene>
    <name evidence="2" type="ORF">CVT25_003933</name>
</gene>
<reference evidence="2 3" key="1">
    <citation type="journal article" date="2018" name="Evol. Lett.">
        <title>Horizontal gene cluster transfer increased hallucinogenic mushroom diversity.</title>
        <authorList>
            <person name="Reynolds H.T."/>
            <person name="Vijayakumar V."/>
            <person name="Gluck-Thaler E."/>
            <person name="Korotkin H.B."/>
            <person name="Matheny P.B."/>
            <person name="Slot J.C."/>
        </authorList>
    </citation>
    <scope>NUCLEOTIDE SEQUENCE [LARGE SCALE GENOMIC DNA]</scope>
    <source>
        <strain evidence="2 3">2631</strain>
    </source>
</reference>
<evidence type="ECO:0000313" key="3">
    <source>
        <dbReference type="Proteomes" id="UP000283269"/>
    </source>
</evidence>
<organism evidence="2 3">
    <name type="scientific">Psilocybe cyanescens</name>
    <dbReference type="NCBI Taxonomy" id="93625"/>
    <lineage>
        <taxon>Eukaryota</taxon>
        <taxon>Fungi</taxon>
        <taxon>Dikarya</taxon>
        <taxon>Basidiomycota</taxon>
        <taxon>Agaricomycotina</taxon>
        <taxon>Agaricomycetes</taxon>
        <taxon>Agaricomycetidae</taxon>
        <taxon>Agaricales</taxon>
        <taxon>Agaricineae</taxon>
        <taxon>Strophariaceae</taxon>
        <taxon>Psilocybe</taxon>
    </lineage>
</organism>